<evidence type="ECO:0000313" key="4">
    <source>
        <dbReference type="EMBL" id="OZS76742.1"/>
    </source>
</evidence>
<keyword evidence="5" id="KW-1185">Reference proteome</keyword>
<protein>
    <recommendedName>
        <fullName evidence="6">Lipoprotein YerB</fullName>
    </recommendedName>
</protein>
<dbReference type="InterPro" id="IPR023158">
    <property type="entry name" value="YerB-like_sf"/>
</dbReference>
<evidence type="ECO:0000313" key="5">
    <source>
        <dbReference type="Proteomes" id="UP000217065"/>
    </source>
</evidence>
<dbReference type="InterPro" id="IPR021416">
    <property type="entry name" value="DUF3048_N"/>
</dbReference>
<evidence type="ECO:0000259" key="3">
    <source>
        <dbReference type="Pfam" id="PF17479"/>
    </source>
</evidence>
<dbReference type="RefSeq" id="WP_094944657.1">
    <property type="nucleotide sequence ID" value="NZ_NOKQ01000348.1"/>
</dbReference>
<name>A0A264VZI3_9BACL</name>
<reference evidence="4 5" key="1">
    <citation type="submission" date="2017-07" db="EMBL/GenBank/DDBJ databases">
        <title>Tetzosporium hominis gen.nov. sp.nov.</title>
        <authorList>
            <person name="Tetz G."/>
            <person name="Tetz V."/>
        </authorList>
    </citation>
    <scope>NUCLEOTIDE SEQUENCE [LARGE SCALE GENOMIC DNA]</scope>
    <source>
        <strain evidence="4 5">VT-49</strain>
    </source>
</reference>
<dbReference type="Pfam" id="PF11258">
    <property type="entry name" value="DUF3048"/>
    <property type="match status" value="1"/>
</dbReference>
<evidence type="ECO:0008006" key="6">
    <source>
        <dbReference type="Google" id="ProtNLM"/>
    </source>
</evidence>
<dbReference type="EMBL" id="NOKQ01000348">
    <property type="protein sequence ID" value="OZS76742.1"/>
    <property type="molecule type" value="Genomic_DNA"/>
</dbReference>
<dbReference type="PROSITE" id="PS51257">
    <property type="entry name" value="PROKAR_LIPOPROTEIN"/>
    <property type="match status" value="1"/>
</dbReference>
<feature type="chain" id="PRO_5039508801" description="Lipoprotein YerB" evidence="1">
    <location>
        <begin position="20"/>
        <end position="341"/>
    </location>
</feature>
<gene>
    <name evidence="4" type="ORF">CF394_14800</name>
</gene>
<evidence type="ECO:0000256" key="1">
    <source>
        <dbReference type="SAM" id="SignalP"/>
    </source>
</evidence>
<evidence type="ECO:0000259" key="2">
    <source>
        <dbReference type="Pfam" id="PF11258"/>
    </source>
</evidence>
<dbReference type="InterPro" id="IPR035328">
    <property type="entry name" value="DUF3048_C"/>
</dbReference>
<sequence length="341" mass="37486">MKKWLVFVLVCLFMLTGCKDEVAVPPSEQQGTGSEGQSESLDYKTPLSGQAIAVQSTERPVVVTINNHPLARPQSGLEQADVVIELIAESSITRLLAVYQIELPERVGPVRSARDYFINLAKGYHAFYVAHGYSPEAKQMLDAGVIDHVNGMQYDGTYFKRSSDRKAPHNSYTSGEAIEAAAEERGATLTLAASQMPSYSFSEDAQVAGSATEVTIRYSNDANFTNVYSYDETTEQYTRSSGTTTTVDAESGNPLELSNIVVVEVPHQTIDNEGRQALELESGGNAWLFRDGGMIQGTWKLDNGLIRLYTGNQEMTYKPGQTWMSIIPTARGFQNMVTYTE</sequence>
<dbReference type="Gene3D" id="3.50.90.10">
    <property type="entry name" value="YerB-like"/>
    <property type="match status" value="1"/>
</dbReference>
<dbReference type="Proteomes" id="UP000217065">
    <property type="component" value="Unassembled WGS sequence"/>
</dbReference>
<feature type="signal peptide" evidence="1">
    <location>
        <begin position="1"/>
        <end position="19"/>
    </location>
</feature>
<feature type="domain" description="DUF3048" evidence="2">
    <location>
        <begin position="48"/>
        <end position="187"/>
    </location>
</feature>
<keyword evidence="1" id="KW-0732">Signal</keyword>
<dbReference type="AlphaFoldDB" id="A0A264VZI3"/>
<proteinExistence type="predicted"/>
<comment type="caution">
    <text evidence="4">The sequence shown here is derived from an EMBL/GenBank/DDBJ whole genome shotgun (WGS) entry which is preliminary data.</text>
</comment>
<dbReference type="SUPFAM" id="SSF159774">
    <property type="entry name" value="YerB-like"/>
    <property type="match status" value="1"/>
</dbReference>
<accession>A0A264VZI3</accession>
<organism evidence="4 5">
    <name type="scientific">Tetzosporium hominis</name>
    <dbReference type="NCBI Taxonomy" id="2020506"/>
    <lineage>
        <taxon>Bacteria</taxon>
        <taxon>Bacillati</taxon>
        <taxon>Bacillota</taxon>
        <taxon>Bacilli</taxon>
        <taxon>Bacillales</taxon>
        <taxon>Caryophanaceae</taxon>
        <taxon>Tetzosporium</taxon>
    </lineage>
</organism>
<dbReference type="OrthoDB" id="9779102at2"/>
<dbReference type="Pfam" id="PF17479">
    <property type="entry name" value="DUF3048_C"/>
    <property type="match status" value="1"/>
</dbReference>
<feature type="domain" description="DUF3048" evidence="3">
    <location>
        <begin position="214"/>
        <end position="323"/>
    </location>
</feature>